<dbReference type="EMBL" id="MASU01000005">
    <property type="protein sequence ID" value="PXY35380.1"/>
    <property type="molecule type" value="Genomic_DNA"/>
</dbReference>
<dbReference type="Pfam" id="PF17042">
    <property type="entry name" value="NBD_C"/>
    <property type="match status" value="1"/>
</dbReference>
<evidence type="ECO:0000313" key="16">
    <source>
        <dbReference type="Proteomes" id="UP000247892"/>
    </source>
</evidence>
<evidence type="ECO:0000313" key="15">
    <source>
        <dbReference type="EMBL" id="PXY35380.1"/>
    </source>
</evidence>
<evidence type="ECO:0000256" key="8">
    <source>
        <dbReference type="ARBA" id="ARBA00036346"/>
    </source>
</evidence>
<keyword evidence="16" id="KW-1185">Reference proteome</keyword>
<evidence type="ECO:0000256" key="12">
    <source>
        <dbReference type="ARBA" id="ARBA00041377"/>
    </source>
</evidence>
<dbReference type="InterPro" id="IPR031475">
    <property type="entry name" value="NBD_C"/>
</dbReference>
<dbReference type="Gene3D" id="3.40.50.10840">
    <property type="entry name" value="Putative sugar-binding, N-terminal domain"/>
    <property type="match status" value="1"/>
</dbReference>
<dbReference type="NCBIfam" id="NF043035">
    <property type="entry name" value="OxoTetrKin"/>
    <property type="match status" value="1"/>
</dbReference>
<evidence type="ECO:0000256" key="7">
    <source>
        <dbReference type="ARBA" id="ARBA00035898"/>
    </source>
</evidence>
<dbReference type="Gene3D" id="3.40.980.20">
    <property type="entry name" value="Four-carbon acid sugar kinase, nucleotide binding domain"/>
    <property type="match status" value="1"/>
</dbReference>
<keyword evidence="6" id="KW-0119">Carbohydrate metabolism</keyword>
<dbReference type="SUPFAM" id="SSF142764">
    <property type="entry name" value="YgbK-like"/>
    <property type="match status" value="1"/>
</dbReference>
<evidence type="ECO:0000256" key="2">
    <source>
        <dbReference type="ARBA" id="ARBA00022679"/>
    </source>
</evidence>
<dbReference type="AlphaFoldDB" id="A0A318LPB3"/>
<dbReference type="Pfam" id="PF07005">
    <property type="entry name" value="SBD_N"/>
    <property type="match status" value="1"/>
</dbReference>
<dbReference type="InterPro" id="IPR050007">
    <property type="entry name" value="OtnK"/>
</dbReference>
<protein>
    <recommendedName>
        <fullName evidence="11">3-oxo-tetronate kinase</fullName>
        <ecNumber evidence="10">2.7.1.217</ecNumber>
    </recommendedName>
    <alternativeName>
        <fullName evidence="12">3-dehydrotetronate 4-kinase</fullName>
    </alternativeName>
</protein>
<dbReference type="InterPro" id="IPR010737">
    <property type="entry name" value="4-carb_acid_sugar_kinase_N"/>
</dbReference>
<evidence type="ECO:0000256" key="3">
    <source>
        <dbReference type="ARBA" id="ARBA00022741"/>
    </source>
</evidence>
<dbReference type="GO" id="GO:0005524">
    <property type="term" value="F:ATP binding"/>
    <property type="evidence" value="ECO:0007669"/>
    <property type="project" value="UniProtKB-KW"/>
</dbReference>
<organism evidence="15 16">
    <name type="scientific">Prauserella flavalba</name>
    <dbReference type="NCBI Taxonomy" id="1477506"/>
    <lineage>
        <taxon>Bacteria</taxon>
        <taxon>Bacillati</taxon>
        <taxon>Actinomycetota</taxon>
        <taxon>Actinomycetes</taxon>
        <taxon>Pseudonocardiales</taxon>
        <taxon>Pseudonocardiaceae</taxon>
        <taxon>Prauserella</taxon>
    </lineage>
</organism>
<comment type="catalytic activity">
    <reaction evidence="8">
        <text>3-dehydro-D-erythronate + ATP = 3-dehydro-4-O-phospho-D-erythronate + ADP + H(+)</text>
        <dbReference type="Rhea" id="RHEA:52556"/>
        <dbReference type="ChEBI" id="CHEBI:15378"/>
        <dbReference type="ChEBI" id="CHEBI:30616"/>
        <dbReference type="ChEBI" id="CHEBI:57958"/>
        <dbReference type="ChEBI" id="CHEBI:136593"/>
        <dbReference type="ChEBI" id="CHEBI:456216"/>
        <dbReference type="EC" id="2.7.1.217"/>
    </reaction>
</comment>
<keyword evidence="5" id="KW-0067">ATP-binding</keyword>
<keyword evidence="2" id="KW-0808">Transferase</keyword>
<dbReference type="InterPro" id="IPR042213">
    <property type="entry name" value="NBD_C_sf"/>
</dbReference>
<evidence type="ECO:0000256" key="1">
    <source>
        <dbReference type="ARBA" id="ARBA00005715"/>
    </source>
</evidence>
<feature type="domain" description="Four-carbon acid sugar kinase N-terminal" evidence="13">
    <location>
        <begin position="5"/>
        <end position="236"/>
    </location>
</feature>
<comment type="caution">
    <text evidence="15">The sequence shown here is derived from an EMBL/GenBank/DDBJ whole genome shotgun (WGS) entry which is preliminary data.</text>
</comment>
<keyword evidence="4" id="KW-0418">Kinase</keyword>
<evidence type="ECO:0000259" key="14">
    <source>
        <dbReference type="Pfam" id="PF17042"/>
    </source>
</evidence>
<dbReference type="InterPro" id="IPR037051">
    <property type="entry name" value="4-carb_acid_sugar_kinase_N_sf"/>
</dbReference>
<evidence type="ECO:0000256" key="10">
    <source>
        <dbReference type="ARBA" id="ARBA00039095"/>
    </source>
</evidence>
<evidence type="ECO:0000256" key="5">
    <source>
        <dbReference type="ARBA" id="ARBA00022840"/>
    </source>
</evidence>
<evidence type="ECO:0000256" key="9">
    <source>
        <dbReference type="ARBA" id="ARBA00037335"/>
    </source>
</evidence>
<keyword evidence="3" id="KW-0547">Nucleotide-binding</keyword>
<evidence type="ECO:0000256" key="11">
    <source>
        <dbReference type="ARBA" id="ARBA00039461"/>
    </source>
</evidence>
<feature type="domain" description="Four-carbon acid sugar kinase nucleotide binding" evidence="14">
    <location>
        <begin position="258"/>
        <end position="416"/>
    </location>
</feature>
<sequence length="432" mass="44404">MPQWGCIADDVTGATDLATNLVSRGLRTKVVLGTPGEAAIRKARTEFADVDAIVVALKTRTAPVAQAVAESLAALRLLRAAGAARSYVKYCSTFDSTPRGNIGPVIDAVLDARGEELTVVVPSFPATGRTVYQGHLFVGDQLLSDSSMRHHPLTPMLDSSLPRLLAPQTTGTVALVPLPVVREGVAAVRAALEDARVPGTRVHAVVDALTVEDLAVIAEATAGLAVVTGGSGLALGLPRAGDPDAARAITVRPGLRATLCGSASERTRAQVAHARERVPWRKLDLGALRADFAGHVGGIVTWARQVWAADATALPLVYSVDSLSDLDGDTPEGAEPASELVERALAAVAEGLVAEGARQLVVAGGESSGRVLAELGIGALRIGPEIASGVAWSDGVTEDGVPLNLALKSGNFGEVGMFTTAWDSLATAGAAR</sequence>
<reference evidence="15 16" key="1">
    <citation type="submission" date="2016-07" db="EMBL/GenBank/DDBJ databases">
        <title>Draft genome sequence of Prauserella sp. YIM 121212, isolated from alkaline soil.</title>
        <authorList>
            <person name="Ruckert C."/>
            <person name="Albersmeier A."/>
            <person name="Jiang C.-L."/>
            <person name="Jiang Y."/>
            <person name="Kalinowski J."/>
            <person name="Schneider O."/>
            <person name="Winkler A."/>
            <person name="Zotchev S.B."/>
        </authorList>
    </citation>
    <scope>NUCLEOTIDE SEQUENCE [LARGE SCALE GENOMIC DNA]</scope>
    <source>
        <strain evidence="15 16">YIM 121212</strain>
    </source>
</reference>
<comment type="catalytic activity">
    <reaction evidence="7">
        <text>3-dehydro-L-erythronate + ATP = 3-dehydro-4-O-phospho-L-erythronate + ADP + H(+)</text>
        <dbReference type="Rhea" id="RHEA:52552"/>
        <dbReference type="ChEBI" id="CHEBI:15378"/>
        <dbReference type="ChEBI" id="CHEBI:30616"/>
        <dbReference type="ChEBI" id="CHEBI:136592"/>
        <dbReference type="ChEBI" id="CHEBI:136670"/>
        <dbReference type="ChEBI" id="CHEBI:456216"/>
        <dbReference type="EC" id="2.7.1.217"/>
    </reaction>
</comment>
<dbReference type="GO" id="GO:0016301">
    <property type="term" value="F:kinase activity"/>
    <property type="evidence" value="ECO:0007669"/>
    <property type="project" value="UniProtKB-KW"/>
</dbReference>
<dbReference type="EC" id="2.7.1.217" evidence="10"/>
<proteinExistence type="inferred from homology"/>
<comment type="similarity">
    <text evidence="1">Belongs to the four-carbon acid sugar kinase family.</text>
</comment>
<gene>
    <name evidence="15" type="ORF">BA062_07505</name>
</gene>
<name>A0A318LPB3_9PSEU</name>
<dbReference type="RefSeq" id="WP_110335376.1">
    <property type="nucleotide sequence ID" value="NZ_JBHVKT010000026.1"/>
</dbReference>
<evidence type="ECO:0000256" key="4">
    <source>
        <dbReference type="ARBA" id="ARBA00022777"/>
    </source>
</evidence>
<evidence type="ECO:0000259" key="13">
    <source>
        <dbReference type="Pfam" id="PF07005"/>
    </source>
</evidence>
<accession>A0A318LPB3</accession>
<dbReference type="OrthoDB" id="191465at2"/>
<evidence type="ECO:0000256" key="6">
    <source>
        <dbReference type="ARBA" id="ARBA00023277"/>
    </source>
</evidence>
<dbReference type="Proteomes" id="UP000247892">
    <property type="component" value="Unassembled WGS sequence"/>
</dbReference>
<comment type="function">
    <text evidence="9">Catalyzes the ATP-dependent phosphorylation of 3-oxo-tetronate to 3-oxo-tetronate 4-phosphate.</text>
</comment>